<feature type="coiled-coil region" evidence="1">
    <location>
        <begin position="1033"/>
        <end position="1210"/>
    </location>
</feature>
<evidence type="ECO:0000313" key="4">
    <source>
        <dbReference type="Proteomes" id="UP000195570"/>
    </source>
</evidence>
<dbReference type="RefSeq" id="XP_067076323.1">
    <property type="nucleotide sequence ID" value="XM_067220222.1"/>
</dbReference>
<accession>A0A1G4HZ29</accession>
<name>A0A1G4HZ29_TRYEQ</name>
<dbReference type="EMBL" id="CZPT02000087">
    <property type="protein sequence ID" value="SCU64580.1"/>
    <property type="molecule type" value="Genomic_DNA"/>
</dbReference>
<feature type="coiled-coil region" evidence="1">
    <location>
        <begin position="402"/>
        <end position="550"/>
    </location>
</feature>
<organism evidence="3 4">
    <name type="scientific">Trypanosoma equiperdum</name>
    <dbReference type="NCBI Taxonomy" id="5694"/>
    <lineage>
        <taxon>Eukaryota</taxon>
        <taxon>Discoba</taxon>
        <taxon>Euglenozoa</taxon>
        <taxon>Kinetoplastea</taxon>
        <taxon>Metakinetoplastina</taxon>
        <taxon>Trypanosomatida</taxon>
        <taxon>Trypanosomatidae</taxon>
        <taxon>Trypanosoma</taxon>
    </lineage>
</organism>
<dbReference type="GeneID" id="92380681"/>
<feature type="region of interest" description="Disordered" evidence="2">
    <location>
        <begin position="322"/>
        <end position="343"/>
    </location>
</feature>
<proteinExistence type="predicted"/>
<evidence type="ECO:0000256" key="2">
    <source>
        <dbReference type="SAM" id="MobiDB-lite"/>
    </source>
</evidence>
<keyword evidence="1" id="KW-0175">Coiled coil</keyword>
<sequence length="1412" mass="164463">MAQLDQLLEEYLRVINAKDGEIHELIRVLEELRCEGKKKDEAHKSHAQKISNELDKVMRKAKKLEQKNRTCEDQIDKLVKENEALSIDFQKVQHSLMDAEKIIEENKRAHETALEELQQTYSGVVSKFSTEREELKAHQSEIQKELEEALKSVDECRLKEEEIRKLEVRIAALTQSVEDARREMQSMVPAERVKQIVSEHEEELRTVRKACAEEFDEVSAQLSDAQKSGRKMKEKLKELKESYGQLKDKLDETTCELEEVRKLRQKEQETHNEVRSRQQEEIEQAIHAAKSSTEKLCAMTGQLRQCEVDAQTMEQRWKEVSATLEQERSRNTRDREQMNSQLEASQAQVTEIKAEMSRLRVQLEQGATKLKECQDALASSKEASSRAAADSRESIALIASDRDRLREDRDRVAFELKEAEHRLSMERDRASDAKRELSRRLDDAAHTIERMRDQLKDKEHQLQLLSTAHEKKIQELAFEHNNKLGDCKSQKKNAIDDVRRQLEAANLRLTEEMSGNKALQCELNSAREALANVRDECERWAKEAKESARRQEAATSEASSLRASLAKQQELLAAAAEREKTLCKAAEHANAEKEMEIKRRELLERTLEDTKREVVARRDEVQELRTRIDKENNNTLAKELMECEARFRESQRSLERTQREMVDVQRCGETLQATNKALEEKCRVAERSQREVEEELRRLKGEILSKETECARVAQHAREAEDAAKQSCEHMEREITQRETTIAALQQEISALSEERTKVALLEERMQHQVDMARRDSDNLQARVEFLEREVQDREEKIQQKHKEMLQTVDRLQTLQERAVELEEAMAPKEKKHTMRKEALRKALQQVDEVNKLRSELERHLEKVKASREEESRIYKAQIHQQDERMRVLLEKHREMERQLVAQERDLKAAANEQMTLQQRLAVIRDREQVNVGKHSEEQQKMQEKLDAMSSELARAHATIKSVEEEKNNSVCEASDVQRRTAVNSNRLLITYADDALMTKEMFGEFAISIATRLLRGVNSIANKGCDSALLCMREYTEEAEKQQLRLKREIDDLKYAHAERVRKLEEENSKEMAKQAQHHAAELAKLRQELSDASARAGQEIENQLKDYRRKEEQFHREKTELECARVEMAHQMGQISSLKDQLRTLEQRMDTERIALEQEKRVIQQQYDRASRRLDECATVQSQSEVELRELRSELTNAQQALHEKEKALLVEREKNSQAVYQLEAVNTAKEMLYTQLNDANRKALNIKQQLLSARQEAQQATAAATAERQRLEERISDLAKAVSAHDMENRRLDGQIRSDEKKFIALERELAESRKREAEMSCQLQARRLENSSLRERCANLESLKNINDVTLAETRMREKDLFEKIEEMRSAQQLMQLCFDKQQEQLEAGRRMHEEDTGTNEFMFGGVD</sequence>
<keyword evidence="4" id="KW-1185">Reference proteome</keyword>
<feature type="compositionally biased region" description="Basic and acidic residues" evidence="2">
    <location>
        <begin position="322"/>
        <end position="337"/>
    </location>
</feature>
<comment type="caution">
    <text evidence="3">The sequence shown here is derived from an EMBL/GenBank/DDBJ whole genome shotgun (WGS) entry which is preliminary data.</text>
</comment>
<dbReference type="Proteomes" id="UP000195570">
    <property type="component" value="Unassembled WGS sequence"/>
</dbReference>
<feature type="coiled-coil region" evidence="1">
    <location>
        <begin position="15"/>
        <end position="277"/>
    </location>
</feature>
<gene>
    <name evidence="3" type="ORF">TEOVI_000674700</name>
</gene>
<protein>
    <submittedName>
        <fullName evidence="3">ML protein</fullName>
    </submittedName>
</protein>
<evidence type="ECO:0000256" key="1">
    <source>
        <dbReference type="SAM" id="Coils"/>
    </source>
</evidence>
<feature type="coiled-coil region" evidence="1">
    <location>
        <begin position="586"/>
        <end position="966"/>
    </location>
</feature>
<dbReference type="VEuPathDB" id="TriTrypDB:TEOVI_000674700"/>
<reference evidence="3" key="1">
    <citation type="submission" date="2016-09" db="EMBL/GenBank/DDBJ databases">
        <authorList>
            <person name="Hebert L."/>
            <person name="Moumen B."/>
        </authorList>
    </citation>
    <scope>NUCLEOTIDE SEQUENCE [LARGE SCALE GENOMIC DNA]</scope>
    <source>
        <strain evidence="3">OVI</strain>
    </source>
</reference>
<evidence type="ECO:0000313" key="3">
    <source>
        <dbReference type="EMBL" id="SCU64580.1"/>
    </source>
</evidence>
<feature type="coiled-coil region" evidence="1">
    <location>
        <begin position="1239"/>
        <end position="1319"/>
    </location>
</feature>